<evidence type="ECO:0000313" key="3">
    <source>
        <dbReference type="EMBL" id="MFB9904053.1"/>
    </source>
</evidence>
<gene>
    <name evidence="3" type="ORF">ACFFQA_08885</name>
</gene>
<dbReference type="EMBL" id="JBHLZU010000007">
    <property type="protein sequence ID" value="MFB9904053.1"/>
    <property type="molecule type" value="Genomic_DNA"/>
</dbReference>
<protein>
    <submittedName>
        <fullName evidence="3">DUF6542 domain-containing protein</fullName>
    </submittedName>
</protein>
<keyword evidence="1" id="KW-0812">Transmembrane</keyword>
<evidence type="ECO:0000313" key="4">
    <source>
        <dbReference type="Proteomes" id="UP001589693"/>
    </source>
</evidence>
<dbReference type="InterPro" id="IPR046672">
    <property type="entry name" value="DUF6542"/>
</dbReference>
<dbReference type="RefSeq" id="WP_377851213.1">
    <property type="nucleotide sequence ID" value="NZ_JBHLZU010000007.1"/>
</dbReference>
<feature type="transmembrane region" description="Helical" evidence="1">
    <location>
        <begin position="12"/>
        <end position="30"/>
    </location>
</feature>
<feature type="transmembrane region" description="Helical" evidence="1">
    <location>
        <begin position="63"/>
        <end position="80"/>
    </location>
</feature>
<organism evidence="3 4">
    <name type="scientific">Allokutzneria oryzae</name>
    <dbReference type="NCBI Taxonomy" id="1378989"/>
    <lineage>
        <taxon>Bacteria</taxon>
        <taxon>Bacillati</taxon>
        <taxon>Actinomycetota</taxon>
        <taxon>Actinomycetes</taxon>
        <taxon>Pseudonocardiales</taxon>
        <taxon>Pseudonocardiaceae</taxon>
        <taxon>Allokutzneria</taxon>
    </lineage>
</organism>
<dbReference type="Proteomes" id="UP001589693">
    <property type="component" value="Unassembled WGS sequence"/>
</dbReference>
<feature type="domain" description="DUF6542" evidence="2">
    <location>
        <begin position="9"/>
        <end position="113"/>
    </location>
</feature>
<evidence type="ECO:0000259" key="2">
    <source>
        <dbReference type="Pfam" id="PF20177"/>
    </source>
</evidence>
<accession>A0ABV5ZT52</accession>
<evidence type="ECO:0000256" key="1">
    <source>
        <dbReference type="SAM" id="Phobius"/>
    </source>
</evidence>
<sequence>MSTERPRRGLPWWAVALAGVAVAAAGLALGDTYFPFALAGGCVVAVLIADRTALFTAAVQPPLVAVAVLGGAALSGGSFLRSASVFASVFPILGATTALVIVIALVRAALHRRTTVARTGSDA</sequence>
<keyword evidence="1" id="KW-0472">Membrane</keyword>
<comment type="caution">
    <text evidence="3">The sequence shown here is derived from an EMBL/GenBank/DDBJ whole genome shotgun (WGS) entry which is preliminary data.</text>
</comment>
<feature type="transmembrane region" description="Helical" evidence="1">
    <location>
        <begin position="36"/>
        <end position="56"/>
    </location>
</feature>
<keyword evidence="1" id="KW-1133">Transmembrane helix</keyword>
<name>A0ABV5ZT52_9PSEU</name>
<feature type="transmembrane region" description="Helical" evidence="1">
    <location>
        <begin position="86"/>
        <end position="110"/>
    </location>
</feature>
<proteinExistence type="predicted"/>
<dbReference type="Pfam" id="PF20177">
    <property type="entry name" value="DUF6542"/>
    <property type="match status" value="1"/>
</dbReference>
<keyword evidence="4" id="KW-1185">Reference proteome</keyword>
<reference evidence="3 4" key="1">
    <citation type="submission" date="2024-09" db="EMBL/GenBank/DDBJ databases">
        <authorList>
            <person name="Sun Q."/>
            <person name="Mori K."/>
        </authorList>
    </citation>
    <scope>NUCLEOTIDE SEQUENCE [LARGE SCALE GENOMIC DNA]</scope>
    <source>
        <strain evidence="3 4">TBRC 7907</strain>
    </source>
</reference>